<reference evidence="1" key="1">
    <citation type="submission" date="2020-05" db="UniProtKB">
        <authorList>
            <consortium name="EnsemblMetazoa"/>
        </authorList>
    </citation>
    <scope>IDENTIFICATION</scope>
    <source>
        <strain evidence="1">TTRI</strain>
    </source>
</reference>
<dbReference type="Proteomes" id="UP000078200">
    <property type="component" value="Unassembled WGS sequence"/>
</dbReference>
<dbReference type="EnsemblMetazoa" id="GAUT050463-RA">
    <property type="protein sequence ID" value="GAUT050463-PA"/>
    <property type="gene ID" value="GAUT050463"/>
</dbReference>
<dbReference type="STRING" id="7395.A0A1A9VX33"/>
<sequence length="143" mass="17001">MTEFELQLKRQMKCLGRHRDWYLRSPSSFLQMGFPPNHFTHVLIDDASQCTETECDCCSSLKRAWPEFVKNRSASILNWRLFLQNRLMWKQNLNGIHKALSMLQEVLKDSNKFHLQIAMHAERSGRETKYRNGEVAYKSFKFI</sequence>
<evidence type="ECO:0000313" key="2">
    <source>
        <dbReference type="Proteomes" id="UP000078200"/>
    </source>
</evidence>
<organism evidence="1 2">
    <name type="scientific">Glossina austeni</name>
    <name type="common">Savannah tsetse fly</name>
    <dbReference type="NCBI Taxonomy" id="7395"/>
    <lineage>
        <taxon>Eukaryota</taxon>
        <taxon>Metazoa</taxon>
        <taxon>Ecdysozoa</taxon>
        <taxon>Arthropoda</taxon>
        <taxon>Hexapoda</taxon>
        <taxon>Insecta</taxon>
        <taxon>Pterygota</taxon>
        <taxon>Neoptera</taxon>
        <taxon>Endopterygota</taxon>
        <taxon>Diptera</taxon>
        <taxon>Brachycera</taxon>
        <taxon>Muscomorpha</taxon>
        <taxon>Hippoboscoidea</taxon>
        <taxon>Glossinidae</taxon>
        <taxon>Glossina</taxon>
    </lineage>
</organism>
<protein>
    <submittedName>
        <fullName evidence="1">Uncharacterized protein</fullName>
    </submittedName>
</protein>
<keyword evidence="2" id="KW-1185">Reference proteome</keyword>
<dbReference type="AlphaFoldDB" id="A0A1A9VX33"/>
<dbReference type="VEuPathDB" id="VectorBase:GAUT050463"/>
<evidence type="ECO:0000313" key="1">
    <source>
        <dbReference type="EnsemblMetazoa" id="GAUT050463-PA"/>
    </source>
</evidence>
<proteinExistence type="predicted"/>
<name>A0A1A9VX33_GLOAU</name>
<accession>A0A1A9VX33</accession>